<proteinExistence type="predicted"/>
<evidence type="ECO:0000313" key="1">
    <source>
        <dbReference type="EMBL" id="MCY1073518.1"/>
    </source>
</evidence>
<dbReference type="EMBL" id="JAPNKA010000001">
    <property type="protein sequence ID" value="MCY1073518.1"/>
    <property type="molecule type" value="Genomic_DNA"/>
</dbReference>
<comment type="caution">
    <text evidence="1">The sequence shown here is derived from an EMBL/GenBank/DDBJ whole genome shotgun (WGS) entry which is preliminary data.</text>
</comment>
<dbReference type="RefSeq" id="WP_267532522.1">
    <property type="nucleotide sequence ID" value="NZ_JAPNKA010000001.1"/>
</dbReference>
<gene>
    <name evidence="1" type="ORF">OV287_03395</name>
</gene>
<accession>A0ABT3ZVS3</accession>
<protein>
    <recommendedName>
        <fullName evidence="3">Lipoprotein</fullName>
    </recommendedName>
</protein>
<organism evidence="1 2">
    <name type="scientific">Archangium lansingense</name>
    <dbReference type="NCBI Taxonomy" id="2995310"/>
    <lineage>
        <taxon>Bacteria</taxon>
        <taxon>Pseudomonadati</taxon>
        <taxon>Myxococcota</taxon>
        <taxon>Myxococcia</taxon>
        <taxon>Myxococcales</taxon>
        <taxon>Cystobacterineae</taxon>
        <taxon>Archangiaceae</taxon>
        <taxon>Archangium</taxon>
    </lineage>
</organism>
<keyword evidence="2" id="KW-1185">Reference proteome</keyword>
<dbReference type="Proteomes" id="UP001207654">
    <property type="component" value="Unassembled WGS sequence"/>
</dbReference>
<evidence type="ECO:0008006" key="3">
    <source>
        <dbReference type="Google" id="ProtNLM"/>
    </source>
</evidence>
<name>A0ABT3ZVS3_9BACT</name>
<evidence type="ECO:0000313" key="2">
    <source>
        <dbReference type="Proteomes" id="UP001207654"/>
    </source>
</evidence>
<dbReference type="PROSITE" id="PS51257">
    <property type="entry name" value="PROKAR_LIPOPROTEIN"/>
    <property type="match status" value="1"/>
</dbReference>
<reference evidence="1 2" key="1">
    <citation type="submission" date="2022-11" db="EMBL/GenBank/DDBJ databases">
        <title>Minimal conservation of predation-associated metabolite biosynthetic gene clusters underscores biosynthetic potential of Myxococcota including descriptions for ten novel species: Archangium lansinium sp. nov., Myxococcus landrumus sp. nov., Nannocystis bai.</title>
        <authorList>
            <person name="Ahearne A."/>
            <person name="Stevens C."/>
            <person name="Phillips K."/>
        </authorList>
    </citation>
    <scope>NUCLEOTIDE SEQUENCE [LARGE SCALE GENOMIC DNA]</scope>
    <source>
        <strain evidence="1 2">MIWBW</strain>
    </source>
</reference>
<sequence>MKNRGVMLVAALGLAMVLSGCKNDCDVSCGTYQECVSSDFNVERCTDTCNVRSEDSDFEAQAKECAGCIQDQETCSETVNRCWDDCLGVVLASRP</sequence>